<dbReference type="Proteomes" id="UP000010077">
    <property type="component" value="Chromosome"/>
</dbReference>
<keyword evidence="2" id="KW-1185">Reference proteome</keyword>
<evidence type="ECO:0000313" key="2">
    <source>
        <dbReference type="Proteomes" id="UP000010077"/>
    </source>
</evidence>
<organism evidence="1 2">
    <name type="scientific">Candidatus Endolissoclinum faulkneri L2</name>
    <dbReference type="NCBI Taxonomy" id="1193729"/>
    <lineage>
        <taxon>Bacteria</taxon>
        <taxon>Pseudomonadati</taxon>
        <taxon>Pseudomonadota</taxon>
        <taxon>Alphaproteobacteria</taxon>
        <taxon>Rhodospirillales</taxon>
        <taxon>Rhodospirillaceae</taxon>
        <taxon>Candidatus Endolissoclinum</taxon>
    </lineage>
</organism>
<name>K7Z3M4_9PROT</name>
<gene>
    <name evidence="1" type="ORF">A1OE_393</name>
</gene>
<proteinExistence type="predicted"/>
<evidence type="ECO:0000313" key="1">
    <source>
        <dbReference type="EMBL" id="AFX98588.1"/>
    </source>
</evidence>
<dbReference type="AlphaFoldDB" id="K7Z3M4"/>
<reference evidence="1 2" key="1">
    <citation type="journal article" date="2012" name="Proc. Natl. Acad. Sci. U.S.A.">
        <title>Genome streamlining and chemical defense in a coral reef symbiosis.</title>
        <authorList>
            <person name="Kwan J.C."/>
            <person name="Donia M.S."/>
            <person name="Han A.W."/>
            <person name="Hirose E."/>
            <person name="Haygood M.G."/>
            <person name="Schmidt E.W."/>
        </authorList>
    </citation>
    <scope>NUCLEOTIDE SEQUENCE [LARGE SCALE GENOMIC DNA]</scope>
    <source>
        <strain evidence="1 2">L2</strain>
    </source>
</reference>
<sequence length="48" mass="5589">MSLLILANYMKLAYYVEFIHCNTKDISPIISINELYQLIYNSYNILAG</sequence>
<dbReference type="EMBL" id="CP003539">
    <property type="protein sequence ID" value="AFX98588.1"/>
    <property type="molecule type" value="Genomic_DNA"/>
</dbReference>
<dbReference type="KEGG" id="thal:A1OE_393"/>
<protein>
    <submittedName>
        <fullName evidence="1">Uncharacterized protein</fullName>
    </submittedName>
</protein>
<dbReference type="HOGENOM" id="CLU_3150663_0_0_5"/>
<accession>K7Z3M4</accession>